<organism evidence="2 3">
    <name type="scientific">Pirellulimonas nuda</name>
    <dbReference type="NCBI Taxonomy" id="2528009"/>
    <lineage>
        <taxon>Bacteria</taxon>
        <taxon>Pseudomonadati</taxon>
        <taxon>Planctomycetota</taxon>
        <taxon>Planctomycetia</taxon>
        <taxon>Pirellulales</taxon>
        <taxon>Lacipirellulaceae</taxon>
        <taxon>Pirellulimonas</taxon>
    </lineage>
</organism>
<dbReference type="Proteomes" id="UP000317429">
    <property type="component" value="Chromosome"/>
</dbReference>
<name>A0A518DHF9_9BACT</name>
<evidence type="ECO:0000256" key="1">
    <source>
        <dbReference type="SAM" id="MobiDB-lite"/>
    </source>
</evidence>
<dbReference type="Gene3D" id="2.170.16.10">
    <property type="entry name" value="Hedgehog/Intein (Hint) domain"/>
    <property type="match status" value="1"/>
</dbReference>
<feature type="region of interest" description="Disordered" evidence="1">
    <location>
        <begin position="88"/>
        <end position="112"/>
    </location>
</feature>
<dbReference type="KEGG" id="pnd:Pla175_43200"/>
<gene>
    <name evidence="2" type="ORF">Pla175_43200</name>
</gene>
<dbReference type="PROSITE" id="PS50818">
    <property type="entry name" value="INTEIN_C_TER"/>
    <property type="match status" value="1"/>
</dbReference>
<feature type="compositionally biased region" description="Polar residues" evidence="1">
    <location>
        <begin position="569"/>
        <end position="583"/>
    </location>
</feature>
<dbReference type="SUPFAM" id="SSF51294">
    <property type="entry name" value="Hedgehog/intein (Hint) domain"/>
    <property type="match status" value="1"/>
</dbReference>
<dbReference type="RefSeq" id="WP_145290324.1">
    <property type="nucleotide sequence ID" value="NZ_CP036291.1"/>
</dbReference>
<accession>A0A518DHF9</accession>
<protein>
    <submittedName>
        <fullName evidence="2">Uncharacterized protein</fullName>
    </submittedName>
</protein>
<dbReference type="OrthoDB" id="271912at2"/>
<keyword evidence="3" id="KW-1185">Reference proteome</keyword>
<sequence length="658" mass="69049">MSDLAEGVFVGSSQRLVRDFRLDESDPDGSFDTLEINGSIRVREGTQPFQITLFYGDSGEFEGETIASNWAFDPALPTTLVLSPGVTQYGSTGERDPSATFAPPPPPTPIGAGVTNPGVFEAFAGGLGQGAANVWNSSKLWDNSDVADTYGLLREQGSGVLGAAAGAFGGSVGEQIGVGRVEDAWSGRTSIAEGNERLSAGSRLWRGSTGLLQVGLTAAPGAKAATPAIKVATKEGLRAGLKHGAGQASAALNRAGSAIQQAGRAVYGKLDDLVKNFRQPPKPDTIGGPKAPGGAAPQAAEVVAPKYKFNNGGCFVAGTPIHVAALPVASSSLVPASASAFSSDGDSATAVPLQIAIEDVPLGARVDSTNPELAGLPSFPEWPEGDRWVVVRLRIQNFEGKRVEAQLLRPAWWAESMSVGDLLPIYASGLEVRGHARVLAIEAAVTPAEGPGNRVTGRFITRGVESICGITLNNGEHLKGTPTHPFWAASRGEFVPMGELAPGDQLLTDSGLIEVLAVSVRAAHTTVYNIEVENEHVYQIGLAGVLVHNVDPDCLVQIDVPRTNADQVGSYTNTHASGSTYSGKGTRDRSQQSGRRIAGQYGDQHIATDFSPAENVREAFKQESRRIDAQGGVLDPSNYNQIESPGRRFRIEDGELFL</sequence>
<dbReference type="Pfam" id="PF07591">
    <property type="entry name" value="PT-HINT"/>
    <property type="match status" value="1"/>
</dbReference>
<evidence type="ECO:0000313" key="2">
    <source>
        <dbReference type="EMBL" id="QDU90907.1"/>
    </source>
</evidence>
<reference evidence="2 3" key="1">
    <citation type="submission" date="2019-02" db="EMBL/GenBank/DDBJ databases">
        <title>Deep-cultivation of Planctomycetes and their phenomic and genomic characterization uncovers novel biology.</title>
        <authorList>
            <person name="Wiegand S."/>
            <person name="Jogler M."/>
            <person name="Boedeker C."/>
            <person name="Pinto D."/>
            <person name="Vollmers J."/>
            <person name="Rivas-Marin E."/>
            <person name="Kohn T."/>
            <person name="Peeters S.H."/>
            <person name="Heuer A."/>
            <person name="Rast P."/>
            <person name="Oberbeckmann S."/>
            <person name="Bunk B."/>
            <person name="Jeske O."/>
            <person name="Meyerdierks A."/>
            <person name="Storesund J.E."/>
            <person name="Kallscheuer N."/>
            <person name="Luecker S."/>
            <person name="Lage O.M."/>
            <person name="Pohl T."/>
            <person name="Merkel B.J."/>
            <person name="Hornburger P."/>
            <person name="Mueller R.-W."/>
            <person name="Bruemmer F."/>
            <person name="Labrenz M."/>
            <person name="Spormann A.M."/>
            <person name="Op den Camp H."/>
            <person name="Overmann J."/>
            <person name="Amann R."/>
            <person name="Jetten M.S.M."/>
            <person name="Mascher T."/>
            <person name="Medema M.H."/>
            <person name="Devos D.P."/>
            <person name="Kaster A.-K."/>
            <person name="Ovreas L."/>
            <person name="Rohde M."/>
            <person name="Galperin M.Y."/>
            <person name="Jogler C."/>
        </authorList>
    </citation>
    <scope>NUCLEOTIDE SEQUENCE [LARGE SCALE GENOMIC DNA]</scope>
    <source>
        <strain evidence="2 3">Pla175</strain>
    </source>
</reference>
<dbReference type="InterPro" id="IPR030934">
    <property type="entry name" value="Intein_C"/>
</dbReference>
<dbReference type="EMBL" id="CP036291">
    <property type="protein sequence ID" value="QDU90907.1"/>
    <property type="molecule type" value="Genomic_DNA"/>
</dbReference>
<evidence type="ECO:0000313" key="3">
    <source>
        <dbReference type="Proteomes" id="UP000317429"/>
    </source>
</evidence>
<dbReference type="AlphaFoldDB" id="A0A518DHF9"/>
<proteinExistence type="predicted"/>
<dbReference type="InterPro" id="IPR036844">
    <property type="entry name" value="Hint_dom_sf"/>
</dbReference>
<feature type="region of interest" description="Disordered" evidence="1">
    <location>
        <begin position="569"/>
        <end position="595"/>
    </location>
</feature>
<dbReference type="CDD" id="cd00081">
    <property type="entry name" value="Hint"/>
    <property type="match status" value="1"/>
</dbReference>